<accession>A0AC61RLM0</accession>
<sequence length="565" mass="62762">MTLSTRLLPLATVAVAASQLFASPDLPQQSHDAAVNRNLNTFNSIVKAVEMNYVDTIRPKEAFNSAIQAFLSTVDPYTEYYDSDSRAELTKMTTGEYDYAGIGSFIMQRDSMSYISAPIEGTPSAKAGLRSGDHIIRVDSTDTYRMTSDAITKLLRGEAGSSVNVTVCRPYVTDSILTFNIVRSKFSEPSVPYWDVVNGNTGYIRLTQFIANSGKDVREALEAFKKNPKVDKIVLDLRGNGGGLLEAAVDILGNFVPKGTEVLRTRGKDAASEKIYKTTRTPLFPDIPLAVLIDGGSASAAEITAGALQDLDRAVLIGTRSFGKGLVQSTLPLPYDGLLKVTIAKYYIPSGRLIQALDYSHRNPDGSVARTPDSLTNVYKTLHGREVRDGGGLTPDVEVKWSDFSRLTYNLMRDFWIFDYANKYANTHPTIPPAWEFEVTDEIYEDFKKSINPEKFKYDKICEELVKKLRETAEEEGYLNEETTAAIDALAPLMTHNLYKDLDNKRKEISEYLGAEIASRYYFDNGKLIQDLKTDPALEKAEEILSDKAKLAEILTPKQKTDTKK</sequence>
<keyword evidence="2" id="KW-1185">Reference proteome</keyword>
<comment type="caution">
    <text evidence="1">The sequence shown here is derived from an EMBL/GenBank/DDBJ whole genome shotgun (WGS) entry which is preliminary data.</text>
</comment>
<evidence type="ECO:0000313" key="1">
    <source>
        <dbReference type="EMBL" id="TGY80042.1"/>
    </source>
</evidence>
<proteinExistence type="predicted"/>
<dbReference type="EMBL" id="SRYB01000004">
    <property type="protein sequence ID" value="TGY80042.1"/>
    <property type="molecule type" value="Genomic_DNA"/>
</dbReference>
<protein>
    <submittedName>
        <fullName evidence="1">S41 family peptidase</fullName>
    </submittedName>
</protein>
<organism evidence="1 2">
    <name type="scientific">Lepagella muris</name>
    <dbReference type="NCBI Taxonomy" id="3032870"/>
    <lineage>
        <taxon>Bacteria</taxon>
        <taxon>Pseudomonadati</taxon>
        <taxon>Bacteroidota</taxon>
        <taxon>Bacteroidia</taxon>
        <taxon>Bacteroidales</taxon>
        <taxon>Muribaculaceae</taxon>
        <taxon>Lepagella</taxon>
    </lineage>
</organism>
<reference evidence="1" key="1">
    <citation type="submission" date="2019-04" db="EMBL/GenBank/DDBJ databases">
        <title>Microbes associate with the intestines of laboratory mice.</title>
        <authorList>
            <person name="Navarre W."/>
            <person name="Wong E."/>
            <person name="Huang K."/>
            <person name="Tropini C."/>
            <person name="Ng K."/>
            <person name="Yu B."/>
        </authorList>
    </citation>
    <scope>NUCLEOTIDE SEQUENCE</scope>
    <source>
        <strain evidence="1">NM04_E33</strain>
    </source>
</reference>
<dbReference type="Proteomes" id="UP000306319">
    <property type="component" value="Unassembled WGS sequence"/>
</dbReference>
<name>A0AC61RLM0_9BACT</name>
<gene>
    <name evidence="1" type="ORF">E5331_04460</name>
</gene>
<evidence type="ECO:0000313" key="2">
    <source>
        <dbReference type="Proteomes" id="UP000306319"/>
    </source>
</evidence>